<dbReference type="AlphaFoldDB" id="A0A1I4DXC4"/>
<dbReference type="EMBL" id="FOSW01000005">
    <property type="protein sequence ID" value="SFK96561.1"/>
    <property type="molecule type" value="Genomic_DNA"/>
</dbReference>
<dbReference type="Gene3D" id="1.10.490.110">
    <property type="entry name" value="Uncharacterized conserved protein DUF2267"/>
    <property type="match status" value="1"/>
</dbReference>
<feature type="region of interest" description="Disordered" evidence="1">
    <location>
        <begin position="139"/>
        <end position="169"/>
    </location>
</feature>
<dbReference type="InParanoid" id="A0A1I4DXC4"/>
<dbReference type="InterPro" id="IPR038282">
    <property type="entry name" value="DUF2267_sf"/>
</dbReference>
<sequence length="225" mass="24579">MTMTARRSSDPLAHGVQTAQLWLRTVAIHLGTEDEQFAYRVLRAWLHRVRDRLGIDVAAHFSAQLPLVLRGLFFEGWVPHQVPVRYDPGRFTAALAQEALIPEPRARTAAAQVTAAFEELTSTDQIDHLVAQLPAGLRDVLRPVPPPRGSTEGEPPDRPAGEAAGGGSAEARLAAVERELRVLADALRALVDGLEERPSDEPRPPAVAQVARRMHQILLSRDTGS</sequence>
<dbReference type="Proteomes" id="UP000199152">
    <property type="component" value="Unassembled WGS sequence"/>
</dbReference>
<organism evidence="2 3">
    <name type="scientific">Geodermatophilus ruber</name>
    <dbReference type="NCBI Taxonomy" id="504800"/>
    <lineage>
        <taxon>Bacteria</taxon>
        <taxon>Bacillati</taxon>
        <taxon>Actinomycetota</taxon>
        <taxon>Actinomycetes</taxon>
        <taxon>Geodermatophilales</taxon>
        <taxon>Geodermatophilaceae</taxon>
        <taxon>Geodermatophilus</taxon>
    </lineage>
</organism>
<dbReference type="InterPro" id="IPR018727">
    <property type="entry name" value="DUF2267"/>
</dbReference>
<proteinExistence type="predicted"/>
<keyword evidence="3" id="KW-1185">Reference proteome</keyword>
<protein>
    <submittedName>
        <fullName evidence="2">Uncharacterized conserved protein, DUF2267 family</fullName>
    </submittedName>
</protein>
<name>A0A1I4DXC4_9ACTN</name>
<evidence type="ECO:0000313" key="2">
    <source>
        <dbReference type="EMBL" id="SFK96561.1"/>
    </source>
</evidence>
<dbReference type="STRING" id="504800.SAMN04488085_10525"/>
<accession>A0A1I4DXC4</accession>
<evidence type="ECO:0000313" key="3">
    <source>
        <dbReference type="Proteomes" id="UP000199152"/>
    </source>
</evidence>
<dbReference type="RefSeq" id="WP_218146184.1">
    <property type="nucleotide sequence ID" value="NZ_FOSW01000005.1"/>
</dbReference>
<dbReference type="Pfam" id="PF10025">
    <property type="entry name" value="DUF2267"/>
    <property type="match status" value="1"/>
</dbReference>
<evidence type="ECO:0000256" key="1">
    <source>
        <dbReference type="SAM" id="MobiDB-lite"/>
    </source>
</evidence>
<reference evidence="2 3" key="1">
    <citation type="submission" date="2016-10" db="EMBL/GenBank/DDBJ databases">
        <authorList>
            <person name="de Groot N.N."/>
        </authorList>
    </citation>
    <scope>NUCLEOTIDE SEQUENCE [LARGE SCALE GENOMIC DNA]</scope>
    <source>
        <strain evidence="2 3">DSM 45317</strain>
    </source>
</reference>
<gene>
    <name evidence="2" type="ORF">SAMN04488085_10525</name>
</gene>